<dbReference type="AlphaFoldDB" id="A6J3U5"/>
<name>A6J3U5_RAT</name>
<proteinExistence type="predicted"/>
<organism evidence="1 2">
    <name type="scientific">Rattus norvegicus</name>
    <name type="common">Rat</name>
    <dbReference type="NCBI Taxonomy" id="10116"/>
    <lineage>
        <taxon>Eukaryota</taxon>
        <taxon>Metazoa</taxon>
        <taxon>Chordata</taxon>
        <taxon>Craniata</taxon>
        <taxon>Vertebrata</taxon>
        <taxon>Euteleostomi</taxon>
        <taxon>Mammalia</taxon>
        <taxon>Eutheria</taxon>
        <taxon>Euarchontoglires</taxon>
        <taxon>Glires</taxon>
        <taxon>Rodentia</taxon>
        <taxon>Myomorpha</taxon>
        <taxon>Muroidea</taxon>
        <taxon>Muridae</taxon>
        <taxon>Murinae</taxon>
        <taxon>Rattus</taxon>
    </lineage>
</organism>
<evidence type="ECO:0000313" key="1">
    <source>
        <dbReference type="EMBL" id="EDL95268.1"/>
    </source>
</evidence>
<sequence>MRYCIHVAIKVELIPNALSPLPDSVQPPYQIYSLVILNKDTVLLGGKRS</sequence>
<dbReference type="EMBL" id="CH473975">
    <property type="protein sequence ID" value="EDL95268.1"/>
    <property type="molecule type" value="Genomic_DNA"/>
</dbReference>
<protein>
    <submittedName>
        <fullName evidence="1">RGD1563821 (Predicted)</fullName>
    </submittedName>
</protein>
<gene>
    <name evidence="1" type="primary">RGD1563821_predicted</name>
    <name evidence="1" type="ORF">rCG_58192</name>
</gene>
<reference evidence="2" key="1">
    <citation type="submission" date="2005-09" db="EMBL/GenBank/DDBJ databases">
        <authorList>
            <person name="Mural R.J."/>
            <person name="Li P.W."/>
            <person name="Adams M.D."/>
            <person name="Amanatides P.G."/>
            <person name="Baden-Tillson H."/>
            <person name="Barnstead M."/>
            <person name="Chin S.H."/>
            <person name="Dew I."/>
            <person name="Evans C.A."/>
            <person name="Ferriera S."/>
            <person name="Flanigan M."/>
            <person name="Fosler C."/>
            <person name="Glodek A."/>
            <person name="Gu Z."/>
            <person name="Holt R.A."/>
            <person name="Jennings D."/>
            <person name="Kraft C.L."/>
            <person name="Lu F."/>
            <person name="Nguyen T."/>
            <person name="Nusskern D.R."/>
            <person name="Pfannkoch C.M."/>
            <person name="Sitter C."/>
            <person name="Sutton G.G."/>
            <person name="Venter J.C."/>
            <person name="Wang Z."/>
            <person name="Woodage T."/>
            <person name="Zheng X.H."/>
            <person name="Zhong F."/>
        </authorList>
    </citation>
    <scope>NUCLEOTIDE SEQUENCE [LARGE SCALE GENOMIC DNA]</scope>
    <source>
        <strain>BN</strain>
        <strain evidence="2">Sprague-Dawley</strain>
    </source>
</reference>
<evidence type="ECO:0000313" key="2">
    <source>
        <dbReference type="Proteomes" id="UP000234681"/>
    </source>
</evidence>
<accession>A6J3U5</accession>
<dbReference type="Proteomes" id="UP000234681">
    <property type="component" value="Chromosome 8"/>
</dbReference>